<evidence type="ECO:0000313" key="3">
    <source>
        <dbReference type="Proteomes" id="UP000612233"/>
    </source>
</evidence>
<feature type="chain" id="PRO_5037595495" evidence="1">
    <location>
        <begin position="23"/>
        <end position="320"/>
    </location>
</feature>
<gene>
    <name evidence="2" type="ORF">IC235_04970</name>
</gene>
<dbReference type="AlphaFoldDB" id="A0A927BBV9"/>
<dbReference type="EMBL" id="JACXAD010000004">
    <property type="protein sequence ID" value="MBD2767237.1"/>
    <property type="molecule type" value="Genomic_DNA"/>
</dbReference>
<dbReference type="Pfam" id="PF11751">
    <property type="entry name" value="PorP_SprF"/>
    <property type="match status" value="1"/>
</dbReference>
<name>A0A927BBV9_9BACT</name>
<accession>A0A927BBV9</accession>
<dbReference type="Proteomes" id="UP000612233">
    <property type="component" value="Unassembled WGS sequence"/>
</dbReference>
<evidence type="ECO:0000256" key="1">
    <source>
        <dbReference type="SAM" id="SignalP"/>
    </source>
</evidence>
<dbReference type="NCBIfam" id="TIGR03519">
    <property type="entry name" value="T9SS_PorP_fam"/>
    <property type="match status" value="1"/>
</dbReference>
<dbReference type="RefSeq" id="WP_191004063.1">
    <property type="nucleotide sequence ID" value="NZ_JACXAD010000004.1"/>
</dbReference>
<reference evidence="2" key="1">
    <citation type="submission" date="2020-09" db="EMBL/GenBank/DDBJ databases">
        <authorList>
            <person name="Kim M.K."/>
        </authorList>
    </citation>
    <scope>NUCLEOTIDE SEQUENCE</scope>
    <source>
        <strain evidence="2">BT664</strain>
    </source>
</reference>
<keyword evidence="3" id="KW-1185">Reference proteome</keyword>
<evidence type="ECO:0000313" key="2">
    <source>
        <dbReference type="EMBL" id="MBD2767237.1"/>
    </source>
</evidence>
<dbReference type="InterPro" id="IPR019861">
    <property type="entry name" value="PorP/SprF_Bacteroidetes"/>
</dbReference>
<organism evidence="2 3">
    <name type="scientific">Hymenobacter montanus</name>
    <dbReference type="NCBI Taxonomy" id="2771359"/>
    <lineage>
        <taxon>Bacteria</taxon>
        <taxon>Pseudomonadati</taxon>
        <taxon>Bacteroidota</taxon>
        <taxon>Cytophagia</taxon>
        <taxon>Cytophagales</taxon>
        <taxon>Hymenobacteraceae</taxon>
        <taxon>Hymenobacter</taxon>
    </lineage>
</organism>
<comment type="caution">
    <text evidence="2">The sequence shown here is derived from an EMBL/GenBank/DDBJ whole genome shotgun (WGS) entry which is preliminary data.</text>
</comment>
<proteinExistence type="predicted"/>
<keyword evidence="1" id="KW-0732">Signal</keyword>
<protein>
    <submittedName>
        <fullName evidence="2">Type IX secretion system membrane protein PorP/SprF</fullName>
    </submittedName>
</protein>
<feature type="signal peptide" evidence="1">
    <location>
        <begin position="1"/>
        <end position="22"/>
    </location>
</feature>
<sequence length="320" mass="34751">MKHFLCLALVLLAWGAGHSASAQQLAQLSQYMNNNFLINPAVAGTEDFVDIKVSNRTQWVGLEGAPRTYYASIHTALAEKRRRRSLRQRRRIFNAVGGLLYADVTGATSRTGAYFSYAHNVALTPRLRVGLGMSAGVQQFAIDGQQLHFHEPNPSSGSVAEFVPDATVGVWLYGPSFYVGVSAAQLLNSSLNASFQQAGAASQANGLQPHYFLTGGLRIPLTPNWVVVPSALVKVTSTAPAAVDLTLRVRYLKVIWAGASLRLGDAVAGMVGVNVSPTTSLTYSYDMGISSLNPYHSGSHEVLLGFRIKRKIRVRDNRFW</sequence>